<sequence>MTHGGVFEVVIRGTLGGELVDSLDGFEVLPAPEGLTRLVGRVPDQQGLLTMLADLDDLRAEVLSVQALTRAPDGVG</sequence>
<evidence type="ECO:0000313" key="1">
    <source>
        <dbReference type="EMBL" id="MFH8252662.1"/>
    </source>
</evidence>
<protein>
    <submittedName>
        <fullName evidence="1">Uncharacterized protein</fullName>
    </submittedName>
</protein>
<dbReference type="Proteomes" id="UP001610861">
    <property type="component" value="Unassembled WGS sequence"/>
</dbReference>
<keyword evidence="2" id="KW-1185">Reference proteome</keyword>
<proteinExistence type="predicted"/>
<gene>
    <name evidence="1" type="ORF">ACH3VR_20005</name>
</gene>
<reference evidence="1 2" key="1">
    <citation type="submission" date="2024-09" db="EMBL/GenBank/DDBJ databases">
        <authorList>
            <person name="Pan X."/>
        </authorList>
    </citation>
    <scope>NUCLEOTIDE SEQUENCE [LARGE SCALE GENOMIC DNA]</scope>
    <source>
        <strain evidence="1 2">B2969</strain>
    </source>
</reference>
<accession>A0ABW7QE01</accession>
<name>A0ABW7QE01_9MICO</name>
<evidence type="ECO:0000313" key="2">
    <source>
        <dbReference type="Proteomes" id="UP001610861"/>
    </source>
</evidence>
<dbReference type="RefSeq" id="WP_397558091.1">
    <property type="nucleotide sequence ID" value="NZ_JBIQWL010000011.1"/>
</dbReference>
<organism evidence="1 2">
    <name type="scientific">Microbacterium alkaliflavum</name>
    <dbReference type="NCBI Taxonomy" id="3248839"/>
    <lineage>
        <taxon>Bacteria</taxon>
        <taxon>Bacillati</taxon>
        <taxon>Actinomycetota</taxon>
        <taxon>Actinomycetes</taxon>
        <taxon>Micrococcales</taxon>
        <taxon>Microbacteriaceae</taxon>
        <taxon>Microbacterium</taxon>
    </lineage>
</organism>
<comment type="caution">
    <text evidence="1">The sequence shown here is derived from an EMBL/GenBank/DDBJ whole genome shotgun (WGS) entry which is preliminary data.</text>
</comment>
<dbReference type="EMBL" id="JBIQWL010000011">
    <property type="protein sequence ID" value="MFH8252662.1"/>
    <property type="molecule type" value="Genomic_DNA"/>
</dbReference>